<name>A0A318RH29_WILLI</name>
<protein>
    <submittedName>
        <fullName evidence="1">Uncharacterized protein</fullName>
    </submittedName>
</protein>
<evidence type="ECO:0000313" key="1">
    <source>
        <dbReference type="EMBL" id="PYE14064.1"/>
    </source>
</evidence>
<evidence type="ECO:0000313" key="2">
    <source>
        <dbReference type="Proteomes" id="UP000247591"/>
    </source>
</evidence>
<keyword evidence="2" id="KW-1185">Reference proteome</keyword>
<dbReference type="EMBL" id="QJSP01000014">
    <property type="protein sequence ID" value="PYE14064.1"/>
    <property type="molecule type" value="Genomic_DNA"/>
</dbReference>
<proteinExistence type="predicted"/>
<gene>
    <name evidence="1" type="ORF">DFR67_114163</name>
</gene>
<comment type="caution">
    <text evidence="1">The sequence shown here is derived from an EMBL/GenBank/DDBJ whole genome shotgun (WGS) entry which is preliminary data.</text>
</comment>
<organism evidence="1 2">
    <name type="scientific">Williamsia limnetica</name>
    <dbReference type="NCBI Taxonomy" id="882452"/>
    <lineage>
        <taxon>Bacteria</taxon>
        <taxon>Bacillati</taxon>
        <taxon>Actinomycetota</taxon>
        <taxon>Actinomycetes</taxon>
        <taxon>Mycobacteriales</taxon>
        <taxon>Nocardiaceae</taxon>
        <taxon>Williamsia</taxon>
    </lineage>
</organism>
<sequence>MAITKYMQVMLVDTQASLPASADMGQVAFCQDTKISLIFDGTIWQPSDKLVVKKSTVVVNGKNIGVTPIYTLEPSSLNFYPTQIIMRAVNVSGATLKPTVSIGSNASSYDNIATGSLLNSLLTLTGASTSPQNVSTSAPLSGGTVINANVSLGALAVNYTFTVNVIGFYA</sequence>
<dbReference type="RefSeq" id="WP_146240504.1">
    <property type="nucleotide sequence ID" value="NZ_QJSP01000014.1"/>
</dbReference>
<dbReference type="AlphaFoldDB" id="A0A318RH29"/>
<accession>A0A318RH29</accession>
<reference evidence="1 2" key="1">
    <citation type="submission" date="2018-06" db="EMBL/GenBank/DDBJ databases">
        <title>Genomic Encyclopedia of Type Strains, Phase IV (KMG-IV): sequencing the most valuable type-strain genomes for metagenomic binning, comparative biology and taxonomic classification.</title>
        <authorList>
            <person name="Goeker M."/>
        </authorList>
    </citation>
    <scope>NUCLEOTIDE SEQUENCE [LARGE SCALE GENOMIC DNA]</scope>
    <source>
        <strain evidence="1 2">DSM 45521</strain>
    </source>
</reference>
<dbReference type="Proteomes" id="UP000247591">
    <property type="component" value="Unassembled WGS sequence"/>
</dbReference>